<evidence type="ECO:0000313" key="2">
    <source>
        <dbReference type="EMBL" id="KKN51443.1"/>
    </source>
</evidence>
<name>A0A0F9UCW2_9ZZZZ</name>
<comment type="caution">
    <text evidence="2">The sequence shown here is derived from an EMBL/GenBank/DDBJ whole genome shotgun (WGS) entry which is preliminary data.</text>
</comment>
<reference evidence="2" key="1">
    <citation type="journal article" date="2015" name="Nature">
        <title>Complex archaea that bridge the gap between prokaryotes and eukaryotes.</title>
        <authorList>
            <person name="Spang A."/>
            <person name="Saw J.H."/>
            <person name="Jorgensen S.L."/>
            <person name="Zaremba-Niedzwiedzka K."/>
            <person name="Martijn J."/>
            <person name="Lind A.E."/>
            <person name="van Eijk R."/>
            <person name="Schleper C."/>
            <person name="Guy L."/>
            <person name="Ettema T.J."/>
        </authorList>
    </citation>
    <scope>NUCLEOTIDE SEQUENCE</scope>
</reference>
<sequence length="70" mass="8301">MGKKLTDKEREEREVQSIVLKIKKLENIHQQELVERASSRYKNANLDKRKAEKAIIELEKNLADAKRRLK</sequence>
<proteinExistence type="predicted"/>
<keyword evidence="1" id="KW-0175">Coiled coil</keyword>
<dbReference type="AlphaFoldDB" id="A0A0F9UCW2"/>
<protein>
    <submittedName>
        <fullName evidence="2">Uncharacterized protein</fullName>
    </submittedName>
</protein>
<dbReference type="EMBL" id="LAZR01001063">
    <property type="protein sequence ID" value="KKN51443.1"/>
    <property type="molecule type" value="Genomic_DNA"/>
</dbReference>
<organism evidence="2">
    <name type="scientific">marine sediment metagenome</name>
    <dbReference type="NCBI Taxonomy" id="412755"/>
    <lineage>
        <taxon>unclassified sequences</taxon>
        <taxon>metagenomes</taxon>
        <taxon>ecological metagenomes</taxon>
    </lineage>
</organism>
<evidence type="ECO:0000256" key="1">
    <source>
        <dbReference type="SAM" id="Coils"/>
    </source>
</evidence>
<accession>A0A0F9UCW2</accession>
<gene>
    <name evidence="2" type="ORF">LCGC14_0622590</name>
</gene>
<feature type="coiled-coil region" evidence="1">
    <location>
        <begin position="8"/>
        <end position="68"/>
    </location>
</feature>